<feature type="transmembrane region" description="Helical" evidence="11">
    <location>
        <begin position="275"/>
        <end position="298"/>
    </location>
</feature>
<evidence type="ECO:0000256" key="9">
    <source>
        <dbReference type="ARBA" id="ARBA00023306"/>
    </source>
</evidence>
<evidence type="ECO:0000256" key="7">
    <source>
        <dbReference type="ARBA" id="ARBA00022989"/>
    </source>
</evidence>
<evidence type="ECO:0000259" key="13">
    <source>
        <dbReference type="Pfam" id="PF18075"/>
    </source>
</evidence>
<dbReference type="STRING" id="1618345.UT18_C0002G0013"/>
<dbReference type="Pfam" id="PF02687">
    <property type="entry name" value="FtsX"/>
    <property type="match status" value="1"/>
</dbReference>
<keyword evidence="8 10" id="KW-0472">Membrane</keyword>
<feature type="domain" description="ABC3 transporter permease C-terminal" evidence="12">
    <location>
        <begin position="183"/>
        <end position="303"/>
    </location>
</feature>
<name>A0A0G0Q0P7_UNCC2</name>
<evidence type="ECO:0000256" key="4">
    <source>
        <dbReference type="ARBA" id="ARBA00022475"/>
    </source>
</evidence>
<feature type="domain" description="FtsX extracellular" evidence="13">
    <location>
        <begin position="61"/>
        <end position="148"/>
    </location>
</feature>
<dbReference type="Gene3D" id="3.30.70.3040">
    <property type="match status" value="1"/>
</dbReference>
<evidence type="ECO:0000256" key="6">
    <source>
        <dbReference type="ARBA" id="ARBA00022692"/>
    </source>
</evidence>
<evidence type="ECO:0000256" key="10">
    <source>
        <dbReference type="PIRNR" id="PIRNR003097"/>
    </source>
</evidence>
<protein>
    <recommendedName>
        <fullName evidence="3 10">Cell division protein FtsX</fullName>
    </recommendedName>
</protein>
<dbReference type="InterPro" id="IPR003838">
    <property type="entry name" value="ABC3_permease_C"/>
</dbReference>
<evidence type="ECO:0000256" key="3">
    <source>
        <dbReference type="ARBA" id="ARBA00021907"/>
    </source>
</evidence>
<keyword evidence="5 10" id="KW-0132">Cell division</keyword>
<evidence type="ECO:0000256" key="2">
    <source>
        <dbReference type="ARBA" id="ARBA00007379"/>
    </source>
</evidence>
<dbReference type="PANTHER" id="PTHR47755:SF1">
    <property type="entry name" value="CELL DIVISION PROTEIN FTSX"/>
    <property type="match status" value="1"/>
</dbReference>
<dbReference type="PANTHER" id="PTHR47755">
    <property type="entry name" value="CELL DIVISION PROTEIN FTSX"/>
    <property type="match status" value="1"/>
</dbReference>
<evidence type="ECO:0000256" key="11">
    <source>
        <dbReference type="SAM" id="Phobius"/>
    </source>
</evidence>
<dbReference type="InterPro" id="IPR040690">
    <property type="entry name" value="FtsX_ECD"/>
</dbReference>
<accession>A0A0G0Q0P7</accession>
<evidence type="ECO:0000313" key="14">
    <source>
        <dbReference type="EMBL" id="KKQ95236.1"/>
    </source>
</evidence>
<keyword evidence="4 10" id="KW-1003">Cell membrane</keyword>
<gene>
    <name evidence="14" type="ORF">UT18_C0002G0013</name>
</gene>
<dbReference type="PATRIC" id="fig|1618345.3.peg.67"/>
<feature type="transmembrane region" description="Helical" evidence="11">
    <location>
        <begin position="21"/>
        <end position="48"/>
    </location>
</feature>
<comment type="similarity">
    <text evidence="2 10">Belongs to the ABC-4 integral membrane protein family. FtsX subfamily.</text>
</comment>
<keyword evidence="7 11" id="KW-1133">Transmembrane helix</keyword>
<keyword evidence="9 10" id="KW-0131">Cell cycle</keyword>
<evidence type="ECO:0000259" key="12">
    <source>
        <dbReference type="Pfam" id="PF02687"/>
    </source>
</evidence>
<keyword evidence="6 11" id="KW-0812">Transmembrane</keyword>
<feature type="transmembrane region" description="Helical" evidence="11">
    <location>
        <begin position="182"/>
        <end position="204"/>
    </location>
</feature>
<comment type="caution">
    <text evidence="14">The sequence shown here is derived from an EMBL/GenBank/DDBJ whole genome shotgun (WGS) entry which is preliminary data.</text>
</comment>
<dbReference type="Proteomes" id="UP000034207">
    <property type="component" value="Unassembled WGS sequence"/>
</dbReference>
<feature type="transmembrane region" description="Helical" evidence="11">
    <location>
        <begin position="233"/>
        <end position="255"/>
    </location>
</feature>
<sequence>MFLVDFSRIIRSGLRSFVRNGWLTVAAIGMMVITLMIISFFAILSLLIAQGSDIVKKKADMSIYFKANATNEQVIQFEDALKNDSSVYKISFTSSEKAVADYREMYKLRPKLLDALENSGSNSLPSSVQVEFYDPEKQGNIASIINEFKTKNIVDRPSYEGQKKAVVDKIVKVAGVTKKAGWALASVFAAISLIIIFNTVRLAIFARREEIEIMQLVGATNWFIRGPFVFEGAIYGFIGTIVSVAIMYPLFAVFSPSISQFFGIANIFNFLKLNLWSVLMAEFLLGTLIGILSSFFAIRKYLRLA</sequence>
<evidence type="ECO:0000256" key="5">
    <source>
        <dbReference type="ARBA" id="ARBA00022618"/>
    </source>
</evidence>
<dbReference type="AlphaFoldDB" id="A0A0G0Q0P7"/>
<dbReference type="GO" id="GO:0005886">
    <property type="term" value="C:plasma membrane"/>
    <property type="evidence" value="ECO:0007669"/>
    <property type="project" value="UniProtKB-SubCell"/>
</dbReference>
<dbReference type="PIRSF" id="PIRSF003097">
    <property type="entry name" value="FtsX"/>
    <property type="match status" value="1"/>
</dbReference>
<dbReference type="EMBL" id="LBVV01000002">
    <property type="protein sequence ID" value="KKQ95236.1"/>
    <property type="molecule type" value="Genomic_DNA"/>
</dbReference>
<reference evidence="14 15" key="1">
    <citation type="journal article" date="2015" name="Nature">
        <title>rRNA introns, odd ribosomes, and small enigmatic genomes across a large radiation of phyla.</title>
        <authorList>
            <person name="Brown C.T."/>
            <person name="Hug L.A."/>
            <person name="Thomas B.C."/>
            <person name="Sharon I."/>
            <person name="Castelle C.J."/>
            <person name="Singh A."/>
            <person name="Wilkins M.J."/>
            <person name="Williams K.H."/>
            <person name="Banfield J.F."/>
        </authorList>
    </citation>
    <scope>NUCLEOTIDE SEQUENCE [LARGE SCALE GENOMIC DNA]</scope>
</reference>
<organism evidence="14 15">
    <name type="scientific">candidate division CPR2 bacterium GW2011_GWC2_39_10</name>
    <dbReference type="NCBI Taxonomy" id="1618345"/>
    <lineage>
        <taxon>Bacteria</taxon>
        <taxon>Bacteria division CPR2</taxon>
    </lineage>
</organism>
<dbReference type="Pfam" id="PF18075">
    <property type="entry name" value="FtsX_ECD"/>
    <property type="match status" value="1"/>
</dbReference>
<evidence type="ECO:0000256" key="1">
    <source>
        <dbReference type="ARBA" id="ARBA00004651"/>
    </source>
</evidence>
<dbReference type="GO" id="GO:0051301">
    <property type="term" value="P:cell division"/>
    <property type="evidence" value="ECO:0007669"/>
    <property type="project" value="UniProtKB-KW"/>
</dbReference>
<proteinExistence type="inferred from homology"/>
<comment type="subcellular location">
    <subcellularLocation>
        <location evidence="1">Cell membrane</location>
        <topology evidence="1">Multi-pass membrane protein</topology>
    </subcellularLocation>
</comment>
<evidence type="ECO:0000256" key="8">
    <source>
        <dbReference type="ARBA" id="ARBA00023136"/>
    </source>
</evidence>
<dbReference type="InterPro" id="IPR004513">
    <property type="entry name" value="FtsX"/>
</dbReference>
<evidence type="ECO:0000313" key="15">
    <source>
        <dbReference type="Proteomes" id="UP000034207"/>
    </source>
</evidence>